<dbReference type="GO" id="GO:0003723">
    <property type="term" value="F:RNA binding"/>
    <property type="evidence" value="ECO:0007669"/>
    <property type="project" value="UniProtKB-UniRule"/>
</dbReference>
<comment type="function">
    <text evidence="5">RNA-binding component of the eukaryotic translation initiation factor 3 (eIF-3) complex, which is involved in protein synthesis of a specialized repertoire of mRNAs and, together with other initiation factors, stimulates binding of mRNA and methionyl-tRNAi to the 40S ribosome. The eIF-3 complex specifically targets and initiates translation of a subset of mRNAs involved in cell proliferation. This subunit can bind 18S rRNA.</text>
</comment>
<dbReference type="AlphaFoldDB" id="A0A9P8PPL2"/>
<keyword evidence="10" id="KW-1185">Reference proteome</keyword>
<dbReference type="CDD" id="cd12933">
    <property type="entry name" value="eIF3G"/>
    <property type="match status" value="1"/>
</dbReference>
<evidence type="ECO:0000256" key="3">
    <source>
        <dbReference type="ARBA" id="ARBA00022884"/>
    </source>
</evidence>
<keyword evidence="3 6" id="KW-0694">RNA-binding</keyword>
<keyword evidence="1 5" id="KW-0963">Cytoplasm</keyword>
<dbReference type="PROSITE" id="PS50102">
    <property type="entry name" value="RRM"/>
    <property type="match status" value="1"/>
</dbReference>
<dbReference type="GO" id="GO:0003743">
    <property type="term" value="F:translation initiation factor activity"/>
    <property type="evidence" value="ECO:0007669"/>
    <property type="project" value="UniProtKB-UniRule"/>
</dbReference>
<dbReference type="Proteomes" id="UP000769528">
    <property type="component" value="Unassembled WGS sequence"/>
</dbReference>
<dbReference type="CDD" id="cd12408">
    <property type="entry name" value="RRM_eIF3G_like"/>
    <property type="match status" value="1"/>
</dbReference>
<dbReference type="EMBL" id="JAEUBF010000681">
    <property type="protein sequence ID" value="KAH3676078.1"/>
    <property type="molecule type" value="Genomic_DNA"/>
</dbReference>
<dbReference type="PANTHER" id="PTHR10352">
    <property type="entry name" value="EUKARYOTIC TRANSLATION INITIATION FACTOR 3 SUBUNIT G"/>
    <property type="match status" value="1"/>
</dbReference>
<name>A0A9P8PPL2_9ASCO</name>
<evidence type="ECO:0000259" key="8">
    <source>
        <dbReference type="PROSITE" id="PS50102"/>
    </source>
</evidence>
<evidence type="ECO:0000256" key="1">
    <source>
        <dbReference type="ARBA" id="ARBA00022490"/>
    </source>
</evidence>
<dbReference type="InterPro" id="IPR035979">
    <property type="entry name" value="RBD_domain_sf"/>
</dbReference>
<dbReference type="GO" id="GO:0005852">
    <property type="term" value="C:eukaryotic translation initiation factor 3 complex"/>
    <property type="evidence" value="ECO:0007669"/>
    <property type="project" value="UniProtKB-UniRule"/>
</dbReference>
<protein>
    <recommendedName>
        <fullName evidence="5">Eukaryotic translation initiation factor 3 subunit G</fullName>
        <shortName evidence="5">eIF3g</shortName>
    </recommendedName>
    <alternativeName>
        <fullName evidence="5">Eukaryotic translation initiation factor 3 RNA-binding subunit</fullName>
        <shortName evidence="5">eIF-3 RNA-binding subunit</shortName>
    </alternativeName>
    <alternativeName>
        <fullName evidence="5">Translation initiation factor eIF3 p33 subunit homolog</fullName>
        <shortName evidence="5">eIF3 p33 homolog</shortName>
    </alternativeName>
</protein>
<dbReference type="Pfam" id="PF12353">
    <property type="entry name" value="eIF3g"/>
    <property type="match status" value="1"/>
</dbReference>
<dbReference type="GO" id="GO:0001732">
    <property type="term" value="P:formation of cytoplasmic translation initiation complex"/>
    <property type="evidence" value="ECO:0007669"/>
    <property type="project" value="UniProtKB-UniRule"/>
</dbReference>
<evidence type="ECO:0000256" key="2">
    <source>
        <dbReference type="ARBA" id="ARBA00022540"/>
    </source>
</evidence>
<dbReference type="InterPro" id="IPR017334">
    <property type="entry name" value="eIF3_g"/>
</dbReference>
<dbReference type="InterPro" id="IPR034240">
    <property type="entry name" value="eIF3G_RRM"/>
</dbReference>
<dbReference type="Gene3D" id="3.30.70.330">
    <property type="match status" value="1"/>
</dbReference>
<evidence type="ECO:0000256" key="5">
    <source>
        <dbReference type="HAMAP-Rule" id="MF_03006"/>
    </source>
</evidence>
<evidence type="ECO:0000313" key="9">
    <source>
        <dbReference type="EMBL" id="KAH3676078.1"/>
    </source>
</evidence>
<comment type="similarity">
    <text evidence="5">Belongs to the eIF-3 subunit G family.</text>
</comment>
<comment type="subcellular location">
    <subcellularLocation>
        <location evidence="5">Cytoplasm</location>
    </subcellularLocation>
</comment>
<evidence type="ECO:0000256" key="7">
    <source>
        <dbReference type="SAM" id="MobiDB-lite"/>
    </source>
</evidence>
<evidence type="ECO:0000256" key="4">
    <source>
        <dbReference type="ARBA" id="ARBA00022917"/>
    </source>
</evidence>
<dbReference type="GO" id="GO:0016282">
    <property type="term" value="C:eukaryotic 43S preinitiation complex"/>
    <property type="evidence" value="ECO:0007669"/>
    <property type="project" value="UniProtKB-UniRule"/>
</dbReference>
<comment type="caution">
    <text evidence="9">The sequence shown here is derived from an EMBL/GenBank/DDBJ whole genome shotgun (WGS) entry which is preliminary data.</text>
</comment>
<dbReference type="PIRSF" id="PIRSF037949">
    <property type="entry name" value="Transl_init_eIF-3_RNA-bind"/>
    <property type="match status" value="1"/>
</dbReference>
<proteinExistence type="inferred from homology"/>
<dbReference type="OrthoDB" id="639027at2759"/>
<reference evidence="9" key="1">
    <citation type="journal article" date="2021" name="Open Biol.">
        <title>Shared evolutionary footprints suggest mitochondrial oxidative damage underlies multiple complex I losses in fungi.</title>
        <authorList>
            <person name="Schikora-Tamarit M.A."/>
            <person name="Marcet-Houben M."/>
            <person name="Nosek J."/>
            <person name="Gabaldon T."/>
        </authorList>
    </citation>
    <scope>NUCLEOTIDE SEQUENCE</scope>
    <source>
        <strain evidence="9">CBS6341</strain>
    </source>
</reference>
<evidence type="ECO:0000256" key="6">
    <source>
        <dbReference type="PROSITE-ProRule" id="PRU00176"/>
    </source>
</evidence>
<feature type="domain" description="RRM" evidence="8">
    <location>
        <begin position="196"/>
        <end position="275"/>
    </location>
</feature>
<keyword evidence="4 5" id="KW-0648">Protein biosynthesis</keyword>
<evidence type="ECO:0000313" key="10">
    <source>
        <dbReference type="Proteomes" id="UP000769528"/>
    </source>
</evidence>
<dbReference type="HAMAP" id="MF_03006">
    <property type="entry name" value="eIF3g"/>
    <property type="match status" value="1"/>
</dbReference>
<dbReference type="GO" id="GO:0033290">
    <property type="term" value="C:eukaryotic 48S preinitiation complex"/>
    <property type="evidence" value="ECO:0007669"/>
    <property type="project" value="UniProtKB-UniRule"/>
</dbReference>
<dbReference type="InterPro" id="IPR000504">
    <property type="entry name" value="RRM_dom"/>
</dbReference>
<feature type="compositionally biased region" description="Low complexity" evidence="7">
    <location>
        <begin position="144"/>
        <end position="162"/>
    </location>
</feature>
<accession>A0A9P8PPL2</accession>
<dbReference type="SMART" id="SM00360">
    <property type="entry name" value="RRM"/>
    <property type="match status" value="1"/>
</dbReference>
<reference evidence="9" key="2">
    <citation type="submission" date="2021-01" db="EMBL/GenBank/DDBJ databases">
        <authorList>
            <person name="Schikora-Tamarit M.A."/>
        </authorList>
    </citation>
    <scope>NUCLEOTIDE SEQUENCE</scope>
    <source>
        <strain evidence="9">CBS6341</strain>
    </source>
</reference>
<keyword evidence="2 5" id="KW-0396">Initiation factor</keyword>
<dbReference type="Pfam" id="PF00076">
    <property type="entry name" value="RRM_1"/>
    <property type="match status" value="1"/>
</dbReference>
<dbReference type="InterPro" id="IPR024675">
    <property type="entry name" value="eIF3g_N"/>
</dbReference>
<comment type="subunit">
    <text evidence="5">Component of the eukaryotic translation initiation factor 3 (eIF-3) complex.</text>
</comment>
<sequence length="277" mass="30760">MADSKPVVWAEEQDQPETIINEDGSRTIISYRINDDGKKVKITQRIKDIIVKETVNKNVALRKKWGKYGAEKGSAPGPDYRTTQIGESVTLRLSPDWKRAEQEAEEEKKSEIAKQKTYQGIKCRTCGGNHYTAKCPFKDTLGSADSAGAADEPEGAAPTDPAVSSAAPGKYIPVHLRGKAGGLATEAEKRERDDSTTLRVTQLNENVNEQMLRYELFANFGPLIRANIVRNRETGRSKGVAYVQFATEEAAERALERLNGKGYHSLILHLEWSKPKK</sequence>
<organism evidence="9 10">
    <name type="scientific">Wickerhamomyces mucosus</name>
    <dbReference type="NCBI Taxonomy" id="1378264"/>
    <lineage>
        <taxon>Eukaryota</taxon>
        <taxon>Fungi</taxon>
        <taxon>Dikarya</taxon>
        <taxon>Ascomycota</taxon>
        <taxon>Saccharomycotina</taxon>
        <taxon>Saccharomycetes</taxon>
        <taxon>Phaffomycetales</taxon>
        <taxon>Wickerhamomycetaceae</taxon>
        <taxon>Wickerhamomyces</taxon>
    </lineage>
</organism>
<dbReference type="InterPro" id="IPR012677">
    <property type="entry name" value="Nucleotide-bd_a/b_plait_sf"/>
</dbReference>
<feature type="region of interest" description="Disordered" evidence="7">
    <location>
        <begin position="144"/>
        <end position="169"/>
    </location>
</feature>
<gene>
    <name evidence="5" type="primary">TIF35</name>
    <name evidence="9" type="ORF">WICMUC_002375</name>
</gene>
<dbReference type="SUPFAM" id="SSF54928">
    <property type="entry name" value="RNA-binding domain, RBD"/>
    <property type="match status" value="1"/>
</dbReference>